<organism evidence="1">
    <name type="scientific">Pithovirus LCDPAC02</name>
    <dbReference type="NCBI Taxonomy" id="2506601"/>
    <lineage>
        <taxon>Viruses</taxon>
        <taxon>Pithoviruses</taxon>
    </lineage>
</organism>
<reference evidence="1" key="1">
    <citation type="journal article" date="2019" name="MBio">
        <title>Virus Genomes from Deep Sea Sediments Expand the Ocean Megavirome and Support Independent Origins of Viral Gigantism.</title>
        <authorList>
            <person name="Backstrom D."/>
            <person name="Yutin N."/>
            <person name="Jorgensen S.L."/>
            <person name="Dharamshi J."/>
            <person name="Homa F."/>
            <person name="Zaremba-Niedwiedzka K."/>
            <person name="Spang A."/>
            <person name="Wolf Y.I."/>
            <person name="Koonin E.V."/>
            <person name="Ettema T.J."/>
        </authorList>
    </citation>
    <scope>NUCLEOTIDE SEQUENCE</scope>
</reference>
<name>A0A481YPL2_9VIRU</name>
<evidence type="ECO:0000313" key="1">
    <source>
        <dbReference type="EMBL" id="QBK85178.1"/>
    </source>
</evidence>
<gene>
    <name evidence="1" type="ORF">LCDPAC02_03770</name>
</gene>
<protein>
    <submittedName>
        <fullName evidence="1">Uncharacterized protein</fullName>
    </submittedName>
</protein>
<proteinExistence type="predicted"/>
<sequence length="321" mass="38142">MRKYINEITDEIIEEYSNPIYEDIKLYLKDCLITQNILEYVGYLNYMGKIDERFEIMGGFLNKINRFNILEISVDEDYEKYYRKIFIGFLLNDIYDEVNNILFTFIPKFTHKDFLVNTEDKGGSIFFHMKRDKMIQIYDFVNLYLQMILCLNSINQYYSFSHNKIDENSATVNLSRVKILNYIVLLNGKKVKINLKPGLYKMKLGNFENSSITYNNKNISGVPFPEYDIYDLTKLFIGDGKYAILGLIDKFKQIKNFIYSGDEEFTQDKIAHTYDEILGYILYESKFKKYFDFSDLEIPEYKKCKIVGNIDILLQKKLLNK</sequence>
<dbReference type="EMBL" id="MK500306">
    <property type="protein sequence ID" value="QBK85178.1"/>
    <property type="molecule type" value="Genomic_DNA"/>
</dbReference>
<accession>A0A481YPL2</accession>